<dbReference type="PROSITE" id="PS00086">
    <property type="entry name" value="CYTOCHROME_P450"/>
    <property type="match status" value="1"/>
</dbReference>
<dbReference type="GO" id="GO:0004497">
    <property type="term" value="F:monooxygenase activity"/>
    <property type="evidence" value="ECO:0007669"/>
    <property type="project" value="UniProtKB-KW"/>
</dbReference>
<dbReference type="EMBL" id="CP012159">
    <property type="protein sequence ID" value="AKT39297.1"/>
    <property type="molecule type" value="Genomic_DNA"/>
</dbReference>
<dbReference type="PANTHER" id="PTHR24305:SF166">
    <property type="entry name" value="CYTOCHROME P450 12A4, MITOCHONDRIAL-RELATED"/>
    <property type="match status" value="1"/>
</dbReference>
<evidence type="ECO:0000313" key="6">
    <source>
        <dbReference type="Proteomes" id="UP000067626"/>
    </source>
</evidence>
<dbReference type="GO" id="GO:0016705">
    <property type="term" value="F:oxidoreductase activity, acting on paired donors, with incorporation or reduction of molecular oxygen"/>
    <property type="evidence" value="ECO:0007669"/>
    <property type="project" value="InterPro"/>
</dbReference>
<dbReference type="PRINTS" id="PR00463">
    <property type="entry name" value="EP450I"/>
</dbReference>
<dbReference type="Proteomes" id="UP000067626">
    <property type="component" value="Chromosome"/>
</dbReference>
<dbReference type="InterPro" id="IPR050121">
    <property type="entry name" value="Cytochrome_P450_monoxygenase"/>
</dbReference>
<dbReference type="RefSeq" id="WP_050431413.1">
    <property type="nucleotide sequence ID" value="NZ_CP012159.1"/>
</dbReference>
<dbReference type="Gene3D" id="1.10.630.10">
    <property type="entry name" value="Cytochrome P450"/>
    <property type="match status" value="1"/>
</dbReference>
<dbReference type="InterPro" id="IPR002401">
    <property type="entry name" value="Cyt_P450_E_grp-I"/>
</dbReference>
<protein>
    <submittedName>
        <fullName evidence="5">Cytochrome P450</fullName>
    </submittedName>
</protein>
<feature type="binding site" description="axial binding residue" evidence="3">
    <location>
        <position position="390"/>
    </location>
    <ligand>
        <name>heme</name>
        <dbReference type="ChEBI" id="CHEBI:30413"/>
    </ligand>
    <ligandPart>
        <name>Fe</name>
        <dbReference type="ChEBI" id="CHEBI:18248"/>
    </ligandPart>
</feature>
<keyword evidence="3 4" id="KW-0408">Iron</keyword>
<dbReference type="Pfam" id="PF00067">
    <property type="entry name" value="p450"/>
    <property type="match status" value="1"/>
</dbReference>
<dbReference type="OrthoDB" id="9764248at2"/>
<keyword evidence="3 4" id="KW-0479">Metal-binding</keyword>
<gene>
    <name evidence="5" type="ORF">CMC5_034440</name>
</gene>
<dbReference type="CDD" id="cd11053">
    <property type="entry name" value="CYP110-like"/>
    <property type="match status" value="1"/>
</dbReference>
<evidence type="ECO:0000256" key="3">
    <source>
        <dbReference type="PIRSR" id="PIRSR602401-1"/>
    </source>
</evidence>
<dbReference type="InterPro" id="IPR036396">
    <property type="entry name" value="Cyt_P450_sf"/>
</dbReference>
<evidence type="ECO:0000313" key="5">
    <source>
        <dbReference type="EMBL" id="AKT39297.1"/>
    </source>
</evidence>
<dbReference type="KEGG" id="ccro:CMC5_034440"/>
<dbReference type="SUPFAM" id="SSF48264">
    <property type="entry name" value="Cytochrome P450"/>
    <property type="match status" value="1"/>
</dbReference>
<evidence type="ECO:0000256" key="4">
    <source>
        <dbReference type="RuleBase" id="RU000461"/>
    </source>
</evidence>
<evidence type="ECO:0000256" key="1">
    <source>
        <dbReference type="ARBA" id="ARBA00001971"/>
    </source>
</evidence>
<dbReference type="STRING" id="52.CMC5_034440"/>
<organism evidence="5 6">
    <name type="scientific">Chondromyces crocatus</name>
    <dbReference type="NCBI Taxonomy" id="52"/>
    <lineage>
        <taxon>Bacteria</taxon>
        <taxon>Pseudomonadati</taxon>
        <taxon>Myxococcota</taxon>
        <taxon>Polyangia</taxon>
        <taxon>Polyangiales</taxon>
        <taxon>Polyangiaceae</taxon>
        <taxon>Chondromyces</taxon>
    </lineage>
</organism>
<dbReference type="InterPro" id="IPR017972">
    <property type="entry name" value="Cyt_P450_CS"/>
</dbReference>
<dbReference type="PRINTS" id="PR00385">
    <property type="entry name" value="P450"/>
</dbReference>
<keyword evidence="3 4" id="KW-0349">Heme</keyword>
<keyword evidence="6" id="KW-1185">Reference proteome</keyword>
<reference evidence="5 6" key="1">
    <citation type="submission" date="2015-07" db="EMBL/GenBank/DDBJ databases">
        <title>Genome analysis of myxobacterium Chondromyces crocatus Cm c5 reveals a high potential for natural compound synthesis and the genetic basis for the loss of fruiting body formation.</title>
        <authorList>
            <person name="Zaburannyi N."/>
            <person name="Bunk B."/>
            <person name="Maier J."/>
            <person name="Overmann J."/>
            <person name="Mueller R."/>
        </authorList>
    </citation>
    <scope>NUCLEOTIDE SEQUENCE [LARGE SCALE GENOMIC DNA]</scope>
    <source>
        <strain evidence="5 6">Cm c5</strain>
    </source>
</reference>
<keyword evidence="4" id="KW-0503">Monooxygenase</keyword>
<comment type="similarity">
    <text evidence="2 4">Belongs to the cytochrome P450 family.</text>
</comment>
<dbReference type="AlphaFoldDB" id="A0A0K1EF28"/>
<comment type="cofactor">
    <cofactor evidence="1 3">
        <name>heme</name>
        <dbReference type="ChEBI" id="CHEBI:30413"/>
    </cofactor>
</comment>
<sequence length="453" mass="51114">MALPPGPRTPALVTTYHWIRRPQPFLTECRDTFGPAFTIRLPNLPPVAIFANPDDVKDIFTGDSDTMLAGRFNLSLRAFLGDHSVLMLDGREHLRQRRLLLPPFHGERMTAYGRIMIDAAHDAIDRFPFRSPFAVHGYMQEITLHVILRAVFGLEEGPRLDALAEAVTNLLEIAVWPPLLLPAMQRDLGPWSPWGRFLHYKRQTHGMLLDQIRRRRAEQATRPEGLEGDDVLTLLLQARDEEGQPLTDEELRDELMTLLVAGHETTATGLAWALHWILTTPGIEARLRRELADGHFTPERIARLELLDAVVRETLRLQPVLPFVGRILDKPVRVGGWDLPAGVGAVCSIYLAHKRPEVYTEPDRFNPDRFLGTKFSPYEFFPFGGGIRRCIGMAFALHEMKMVLATVLARTILRPAHDRAIRAVRRNITLTPSDGCSVVLKRRAPRSTAAHAA</sequence>
<accession>A0A0K1EF28</accession>
<dbReference type="GO" id="GO:0020037">
    <property type="term" value="F:heme binding"/>
    <property type="evidence" value="ECO:0007669"/>
    <property type="project" value="InterPro"/>
</dbReference>
<proteinExistence type="inferred from homology"/>
<name>A0A0K1EF28_CHOCO</name>
<keyword evidence="4" id="KW-0560">Oxidoreductase</keyword>
<evidence type="ECO:0000256" key="2">
    <source>
        <dbReference type="ARBA" id="ARBA00010617"/>
    </source>
</evidence>
<dbReference type="PANTHER" id="PTHR24305">
    <property type="entry name" value="CYTOCHROME P450"/>
    <property type="match status" value="1"/>
</dbReference>
<dbReference type="GO" id="GO:0005506">
    <property type="term" value="F:iron ion binding"/>
    <property type="evidence" value="ECO:0007669"/>
    <property type="project" value="InterPro"/>
</dbReference>
<dbReference type="PATRIC" id="fig|52.7.peg.3797"/>
<dbReference type="InterPro" id="IPR001128">
    <property type="entry name" value="Cyt_P450"/>
</dbReference>